<dbReference type="AlphaFoldDB" id="A0A4Y7K170"/>
<dbReference type="InterPro" id="IPR022879">
    <property type="entry name" value="V-ATPase_su_B/beta"/>
</dbReference>
<dbReference type="GO" id="GO:0046961">
    <property type="term" value="F:proton-transporting ATPase activity, rotational mechanism"/>
    <property type="evidence" value="ECO:0007669"/>
    <property type="project" value="TreeGrafter"/>
</dbReference>
<proteinExistence type="predicted"/>
<name>A0A4Y7K170_PAPSO</name>
<sequence length="91" mass="10173">MLFMSIPMDNCRAQHTGQGRIGNTGKVNLLAGTIRIALLRVAVGLPDAEEDNFAIVFAAMGVKLETTQFFKRDFEENVSMERYTLGPDRYC</sequence>
<keyword evidence="4" id="KW-1185">Reference proteome</keyword>
<protein>
    <submittedName>
        <fullName evidence="3">Uncharacterized protein</fullName>
    </submittedName>
</protein>
<evidence type="ECO:0000256" key="1">
    <source>
        <dbReference type="ARBA" id="ARBA00022448"/>
    </source>
</evidence>
<dbReference type="PANTHER" id="PTHR43389:SF4">
    <property type="entry name" value="V-TYPE PROTON ATPASE SUBUNIT B"/>
    <property type="match status" value="1"/>
</dbReference>
<keyword evidence="1" id="KW-0813">Transport</keyword>
<dbReference type="EMBL" id="CM010720">
    <property type="protein sequence ID" value="RZC66596.1"/>
    <property type="molecule type" value="Genomic_DNA"/>
</dbReference>
<accession>A0A4Y7K170</accession>
<evidence type="ECO:0000313" key="3">
    <source>
        <dbReference type="EMBL" id="RZC66596.1"/>
    </source>
</evidence>
<dbReference type="PANTHER" id="PTHR43389">
    <property type="entry name" value="V-TYPE PROTON ATPASE SUBUNIT B"/>
    <property type="match status" value="1"/>
</dbReference>
<dbReference type="STRING" id="3469.A0A4Y7K170"/>
<keyword evidence="2" id="KW-0406">Ion transport</keyword>
<reference evidence="3 4" key="1">
    <citation type="journal article" date="2018" name="Science">
        <title>The opium poppy genome and morphinan production.</title>
        <authorList>
            <person name="Guo L."/>
            <person name="Winzer T."/>
            <person name="Yang X."/>
            <person name="Li Y."/>
            <person name="Ning Z."/>
            <person name="He Z."/>
            <person name="Teodor R."/>
            <person name="Lu Y."/>
            <person name="Bowser T.A."/>
            <person name="Graham I.A."/>
            <person name="Ye K."/>
        </authorList>
    </citation>
    <scope>NUCLEOTIDE SEQUENCE [LARGE SCALE GENOMIC DNA]</scope>
    <source>
        <strain evidence="4">cv. HN1</strain>
        <tissue evidence="3">Leaves</tissue>
    </source>
</reference>
<evidence type="ECO:0000256" key="2">
    <source>
        <dbReference type="ARBA" id="ARBA00023065"/>
    </source>
</evidence>
<dbReference type="Gramene" id="RZC66596">
    <property type="protein sequence ID" value="RZC66596"/>
    <property type="gene ID" value="C5167_010278"/>
</dbReference>
<gene>
    <name evidence="3" type="ORF">C5167_010278</name>
</gene>
<evidence type="ECO:0000313" key="4">
    <source>
        <dbReference type="Proteomes" id="UP000316621"/>
    </source>
</evidence>
<organism evidence="3 4">
    <name type="scientific">Papaver somniferum</name>
    <name type="common">Opium poppy</name>
    <dbReference type="NCBI Taxonomy" id="3469"/>
    <lineage>
        <taxon>Eukaryota</taxon>
        <taxon>Viridiplantae</taxon>
        <taxon>Streptophyta</taxon>
        <taxon>Embryophyta</taxon>
        <taxon>Tracheophyta</taxon>
        <taxon>Spermatophyta</taxon>
        <taxon>Magnoliopsida</taxon>
        <taxon>Ranunculales</taxon>
        <taxon>Papaveraceae</taxon>
        <taxon>Papaveroideae</taxon>
        <taxon>Papaver</taxon>
    </lineage>
</organism>
<dbReference type="GO" id="GO:0007035">
    <property type="term" value="P:vacuolar acidification"/>
    <property type="evidence" value="ECO:0007669"/>
    <property type="project" value="TreeGrafter"/>
</dbReference>
<dbReference type="Proteomes" id="UP000316621">
    <property type="component" value="Chromosome 6"/>
</dbReference>